<feature type="transmembrane region" description="Helical" evidence="2">
    <location>
        <begin position="470"/>
        <end position="492"/>
    </location>
</feature>
<dbReference type="SUPFAM" id="SSF48403">
    <property type="entry name" value="Ankyrin repeat"/>
    <property type="match status" value="1"/>
</dbReference>
<dbReference type="GO" id="GO:0016020">
    <property type="term" value="C:membrane"/>
    <property type="evidence" value="ECO:0007669"/>
    <property type="project" value="TreeGrafter"/>
</dbReference>
<dbReference type="InterPro" id="IPR036770">
    <property type="entry name" value="Ankyrin_rpt-contain_sf"/>
</dbReference>
<evidence type="ECO:0000313" key="4">
    <source>
        <dbReference type="EMBL" id="GKU94090.1"/>
    </source>
</evidence>
<keyword evidence="5" id="KW-1185">Reference proteome</keyword>
<feature type="transmembrane region" description="Helical" evidence="2">
    <location>
        <begin position="512"/>
        <end position="536"/>
    </location>
</feature>
<feature type="compositionally biased region" description="Low complexity" evidence="1">
    <location>
        <begin position="105"/>
        <end position="115"/>
    </location>
</feature>
<protein>
    <recommendedName>
        <fullName evidence="3">PGG domain-containing protein</fullName>
    </recommendedName>
</protein>
<evidence type="ECO:0000256" key="2">
    <source>
        <dbReference type="SAM" id="Phobius"/>
    </source>
</evidence>
<dbReference type="SMART" id="SM00248">
    <property type="entry name" value="ANK"/>
    <property type="match status" value="3"/>
</dbReference>
<dbReference type="PANTHER" id="PTHR24177:SF329">
    <property type="entry name" value="ANKYRIN REPEAT PROTEIN"/>
    <property type="match status" value="1"/>
</dbReference>
<dbReference type="EMBL" id="BPVZ01000007">
    <property type="protein sequence ID" value="GKU94090.1"/>
    <property type="molecule type" value="Genomic_DNA"/>
</dbReference>
<feature type="transmembrane region" description="Helical" evidence="2">
    <location>
        <begin position="430"/>
        <end position="450"/>
    </location>
</feature>
<evidence type="ECO:0000313" key="5">
    <source>
        <dbReference type="Proteomes" id="UP001054252"/>
    </source>
</evidence>
<keyword evidence="2" id="KW-0472">Membrane</keyword>
<dbReference type="InterPro" id="IPR026961">
    <property type="entry name" value="PGG_dom"/>
</dbReference>
<dbReference type="Pfam" id="PF12796">
    <property type="entry name" value="Ank_2"/>
    <property type="match status" value="1"/>
</dbReference>
<feature type="transmembrane region" description="Helical" evidence="2">
    <location>
        <begin position="542"/>
        <end position="562"/>
    </location>
</feature>
<reference evidence="4 5" key="1">
    <citation type="journal article" date="2021" name="Commun. Biol.">
        <title>The genome of Shorea leprosula (Dipterocarpaceae) highlights the ecological relevance of drought in aseasonal tropical rainforests.</title>
        <authorList>
            <person name="Ng K.K.S."/>
            <person name="Kobayashi M.J."/>
            <person name="Fawcett J.A."/>
            <person name="Hatakeyama M."/>
            <person name="Paape T."/>
            <person name="Ng C.H."/>
            <person name="Ang C.C."/>
            <person name="Tnah L.H."/>
            <person name="Lee C.T."/>
            <person name="Nishiyama T."/>
            <person name="Sese J."/>
            <person name="O'Brien M.J."/>
            <person name="Copetti D."/>
            <person name="Mohd Noor M.I."/>
            <person name="Ong R.C."/>
            <person name="Putra M."/>
            <person name="Sireger I.Z."/>
            <person name="Indrioko S."/>
            <person name="Kosugi Y."/>
            <person name="Izuno A."/>
            <person name="Isagi Y."/>
            <person name="Lee S.L."/>
            <person name="Shimizu K.K."/>
        </authorList>
    </citation>
    <scope>NUCLEOTIDE SEQUENCE [LARGE SCALE GENOMIC DNA]</scope>
    <source>
        <strain evidence="4">214</strain>
    </source>
</reference>
<organism evidence="4 5">
    <name type="scientific">Rubroshorea leprosula</name>
    <dbReference type="NCBI Taxonomy" id="152421"/>
    <lineage>
        <taxon>Eukaryota</taxon>
        <taxon>Viridiplantae</taxon>
        <taxon>Streptophyta</taxon>
        <taxon>Embryophyta</taxon>
        <taxon>Tracheophyta</taxon>
        <taxon>Spermatophyta</taxon>
        <taxon>Magnoliopsida</taxon>
        <taxon>eudicotyledons</taxon>
        <taxon>Gunneridae</taxon>
        <taxon>Pentapetalae</taxon>
        <taxon>rosids</taxon>
        <taxon>malvids</taxon>
        <taxon>Malvales</taxon>
        <taxon>Dipterocarpaceae</taxon>
        <taxon>Rubroshorea</taxon>
    </lineage>
</organism>
<evidence type="ECO:0000256" key="1">
    <source>
        <dbReference type="SAM" id="MobiDB-lite"/>
    </source>
</evidence>
<accession>A0AAV5I9Z9</accession>
<keyword evidence="2" id="KW-1133">Transmembrane helix</keyword>
<dbReference type="Pfam" id="PF13962">
    <property type="entry name" value="PGG"/>
    <property type="match status" value="1"/>
</dbReference>
<sequence>MATNGASNAIVPYLLELDKYEHWTIFLKNYLLTQDLWDVIEKGTDALPSSDKVDQTKKNAAALHAIHITCSPYVFALTKDISSAKDAWNKLAEMHQLRQSHSHPKSSTSSVSLSSTERPTASQLECAINEGDWNTVEKIFQENSYPMSRIINDSKQTALHVAVLAGAVEIAGELIQRMSETDLQIQDMSGSTALSFAARNGKKIAKCLVKKNPNLVTIPDEEEYIPIVRACAFGNKNLTEYLYSKTPKEFLSPDGGKNGHCLLNYTITGQMFDISLDLLRHYPSLAVNNSTSQEDSPILTLSKESSAFFSGSGLGFWRHLIYHSIKINKHSFSNDRIPVSHQDQNEGKNIKMQAFFGLRALDLMLLKFPGIKQIYDLKLIHTRSREEIQSIVPKCCKNARNEDGETPSDVFTKNHKELAKQGEKWMKATASSSSVVSSLTIIIMFSAIFTVPGGNKQETGFPIFLARKSFMVFSISDTISLFTASISVLMFLGILTSRYAEKDFYKSLPRKLILGLSTLIISITRMMVTFSSALVIMLQGRWLVILPIILLAALAVTLFMLLQFPTPC</sequence>
<keyword evidence="2" id="KW-0812">Transmembrane</keyword>
<dbReference type="Proteomes" id="UP001054252">
    <property type="component" value="Unassembled WGS sequence"/>
</dbReference>
<dbReference type="AlphaFoldDB" id="A0AAV5I9Z9"/>
<feature type="domain" description="PGG" evidence="3">
    <location>
        <begin position="423"/>
        <end position="536"/>
    </location>
</feature>
<comment type="caution">
    <text evidence="4">The sequence shown here is derived from an EMBL/GenBank/DDBJ whole genome shotgun (WGS) entry which is preliminary data.</text>
</comment>
<feature type="region of interest" description="Disordered" evidence="1">
    <location>
        <begin position="95"/>
        <end position="117"/>
    </location>
</feature>
<proteinExistence type="predicted"/>
<dbReference type="PANTHER" id="PTHR24177">
    <property type="entry name" value="CASKIN"/>
    <property type="match status" value="1"/>
</dbReference>
<dbReference type="InterPro" id="IPR002110">
    <property type="entry name" value="Ankyrin_rpt"/>
</dbReference>
<name>A0AAV5I9Z9_9ROSI</name>
<dbReference type="Gene3D" id="1.25.40.20">
    <property type="entry name" value="Ankyrin repeat-containing domain"/>
    <property type="match status" value="1"/>
</dbReference>
<evidence type="ECO:0000259" key="3">
    <source>
        <dbReference type="Pfam" id="PF13962"/>
    </source>
</evidence>
<gene>
    <name evidence="4" type="ORF">SLEP1_g7624</name>
</gene>